<organism evidence="4 5">
    <name type="scientific">Maribellus comscasis</name>
    <dbReference type="NCBI Taxonomy" id="2681766"/>
    <lineage>
        <taxon>Bacteria</taxon>
        <taxon>Pseudomonadati</taxon>
        <taxon>Bacteroidota</taxon>
        <taxon>Bacteroidia</taxon>
        <taxon>Marinilabiliales</taxon>
        <taxon>Prolixibacteraceae</taxon>
        <taxon>Maribellus</taxon>
    </lineage>
</organism>
<dbReference type="Gene3D" id="2.60.120.1440">
    <property type="match status" value="1"/>
</dbReference>
<name>A0A6I6JT64_9BACT</name>
<dbReference type="PANTHER" id="PTHR30273">
    <property type="entry name" value="PERIPLASMIC SIGNAL SENSOR AND SIGMA FACTOR ACTIVATOR FECR-RELATED"/>
    <property type="match status" value="1"/>
</dbReference>
<dbReference type="InterPro" id="IPR032508">
    <property type="entry name" value="FecR_C"/>
</dbReference>
<feature type="domain" description="FecR protein" evidence="2">
    <location>
        <begin position="91"/>
        <end position="181"/>
    </location>
</feature>
<evidence type="ECO:0000256" key="1">
    <source>
        <dbReference type="SAM" id="Phobius"/>
    </source>
</evidence>
<dbReference type="PANTHER" id="PTHR30273:SF2">
    <property type="entry name" value="PROTEIN FECR"/>
    <property type="match status" value="1"/>
</dbReference>
<dbReference type="Proteomes" id="UP000428260">
    <property type="component" value="Chromosome"/>
</dbReference>
<dbReference type="GO" id="GO:0016989">
    <property type="term" value="F:sigma factor antagonist activity"/>
    <property type="evidence" value="ECO:0007669"/>
    <property type="project" value="TreeGrafter"/>
</dbReference>
<dbReference type="EMBL" id="CP046401">
    <property type="protein sequence ID" value="QGY46226.1"/>
    <property type="molecule type" value="Genomic_DNA"/>
</dbReference>
<dbReference type="AlphaFoldDB" id="A0A6I6JT64"/>
<keyword evidence="1" id="KW-0472">Membrane</keyword>
<accession>A0A6I6JT64</accession>
<feature type="domain" description="Protein FecR C-terminal" evidence="3">
    <location>
        <begin position="223"/>
        <end position="288"/>
    </location>
</feature>
<sequence>MRRNDSEKYILSRKEFREMNSEEKILKIAKGFYTPPGKPEEEILNAILNKSEEKKPVKIVRINRYFQAAAATVLLLLGIYTVTTVFAKNTAHTSFAEQTQIQLPDGTNVVLNADSKIVWSDKNFTEKRELKLKGEAYFDVEKGNRFLIKTPNGNIEILGTQLNIFSRGQEFWVSCIEGKVKVTSGSEEQIITPGEMAELTSNGLQKITKNNINKTISWQEGIFYFEDKPLVSIFAALERQFNVSLNYEGNKNRSITVAFSNKSLQEALDVVCIPMGLKYEINNKRVNILSEKPE</sequence>
<keyword evidence="5" id="KW-1185">Reference proteome</keyword>
<feature type="transmembrane region" description="Helical" evidence="1">
    <location>
        <begin position="65"/>
        <end position="87"/>
    </location>
</feature>
<reference evidence="4 5" key="1">
    <citation type="submission" date="2019-11" db="EMBL/GenBank/DDBJ databases">
        <authorList>
            <person name="Zheng R.K."/>
            <person name="Sun C.M."/>
        </authorList>
    </citation>
    <scope>NUCLEOTIDE SEQUENCE [LARGE SCALE GENOMIC DNA]</scope>
    <source>
        <strain evidence="4 5">WC007</strain>
    </source>
</reference>
<evidence type="ECO:0000313" key="5">
    <source>
        <dbReference type="Proteomes" id="UP000428260"/>
    </source>
</evidence>
<dbReference type="Pfam" id="PF16344">
    <property type="entry name" value="FecR_C"/>
    <property type="match status" value="1"/>
</dbReference>
<dbReference type="PIRSF" id="PIRSF018266">
    <property type="entry name" value="FecR"/>
    <property type="match status" value="1"/>
</dbReference>
<proteinExistence type="predicted"/>
<evidence type="ECO:0000259" key="2">
    <source>
        <dbReference type="Pfam" id="PF04773"/>
    </source>
</evidence>
<evidence type="ECO:0000313" key="4">
    <source>
        <dbReference type="EMBL" id="QGY46226.1"/>
    </source>
</evidence>
<dbReference type="RefSeq" id="WP_158869363.1">
    <property type="nucleotide sequence ID" value="NZ_CP046401.1"/>
</dbReference>
<dbReference type="KEGG" id="mcos:GM418_21945"/>
<dbReference type="Gene3D" id="3.55.50.30">
    <property type="match status" value="1"/>
</dbReference>
<dbReference type="InterPro" id="IPR006860">
    <property type="entry name" value="FecR"/>
</dbReference>
<protein>
    <submittedName>
        <fullName evidence="4">DUF4974 domain-containing protein</fullName>
    </submittedName>
</protein>
<evidence type="ECO:0000259" key="3">
    <source>
        <dbReference type="Pfam" id="PF16344"/>
    </source>
</evidence>
<gene>
    <name evidence="4" type="ORF">GM418_21945</name>
</gene>
<keyword evidence="1" id="KW-1133">Transmembrane helix</keyword>
<keyword evidence="1" id="KW-0812">Transmembrane</keyword>
<dbReference type="Pfam" id="PF04773">
    <property type="entry name" value="FecR"/>
    <property type="match status" value="1"/>
</dbReference>
<dbReference type="InterPro" id="IPR012373">
    <property type="entry name" value="Ferrdict_sens_TM"/>
</dbReference>